<evidence type="ECO:0000256" key="4">
    <source>
        <dbReference type="ARBA" id="ARBA00023136"/>
    </source>
</evidence>
<dbReference type="GO" id="GO:0140359">
    <property type="term" value="F:ABC-type transporter activity"/>
    <property type="evidence" value="ECO:0007669"/>
    <property type="project" value="InterPro"/>
</dbReference>
<dbReference type="InterPro" id="IPR013525">
    <property type="entry name" value="ABC2_TM"/>
</dbReference>
<keyword evidence="3 5" id="KW-1133">Transmembrane helix</keyword>
<evidence type="ECO:0000256" key="2">
    <source>
        <dbReference type="ARBA" id="ARBA00022692"/>
    </source>
</evidence>
<reference evidence="7 9" key="1">
    <citation type="submission" date="2014-08" db="EMBL/GenBank/DDBJ databases">
        <title>Complete genome sequence of Corynebacterium imitans DSM 44264, isolated from a five-month-old boy with suspected pharyngeal diphtheria.</title>
        <authorList>
            <person name="Mollmann S."/>
            <person name="Albersmeier A."/>
            <person name="Ruckert C."/>
            <person name="Tauch A."/>
        </authorList>
    </citation>
    <scope>NUCLEOTIDE SEQUENCE [LARGE SCALE GENOMIC DNA]</scope>
    <source>
        <strain evidence="7 9">DSM 44264</strain>
    </source>
</reference>
<feature type="transmembrane region" description="Helical" evidence="5">
    <location>
        <begin position="502"/>
        <end position="519"/>
    </location>
</feature>
<feature type="transmembrane region" description="Helical" evidence="5">
    <location>
        <begin position="658"/>
        <end position="680"/>
    </location>
</feature>
<protein>
    <submittedName>
        <fullName evidence="7">ABC transporter</fullName>
    </submittedName>
    <submittedName>
        <fullName evidence="8">Membrane protein</fullName>
    </submittedName>
</protein>
<dbReference type="OrthoDB" id="9811483at2"/>
<dbReference type="NCBIfam" id="TIGR03062">
    <property type="entry name" value="pip_yhgE_Cterm"/>
    <property type="match status" value="1"/>
</dbReference>
<dbReference type="NCBIfam" id="TIGR03057">
    <property type="entry name" value="xxxLxxG_by_4"/>
    <property type="match status" value="5"/>
</dbReference>
<dbReference type="InterPro" id="IPR017501">
    <property type="entry name" value="Phage_infect_YhgE_C"/>
</dbReference>
<organism evidence="7 9">
    <name type="scientific">Corynebacterium imitans</name>
    <dbReference type="NCBI Taxonomy" id="156978"/>
    <lineage>
        <taxon>Bacteria</taxon>
        <taxon>Bacillati</taxon>
        <taxon>Actinomycetota</taxon>
        <taxon>Actinomycetes</taxon>
        <taxon>Mycobacteriales</taxon>
        <taxon>Corynebacteriaceae</taxon>
        <taxon>Corynebacterium</taxon>
    </lineage>
</organism>
<evidence type="ECO:0000313" key="7">
    <source>
        <dbReference type="EMBL" id="AIJ32540.1"/>
    </source>
</evidence>
<dbReference type="InterPro" id="IPR023908">
    <property type="entry name" value="xxxLxxG_rpt"/>
</dbReference>
<gene>
    <name evidence="7" type="ORF">CIMIT_00105</name>
    <name evidence="8" type="ORF">SAMEA4535761_00087</name>
</gene>
<evidence type="ECO:0000259" key="6">
    <source>
        <dbReference type="Pfam" id="PF12698"/>
    </source>
</evidence>
<evidence type="ECO:0000256" key="1">
    <source>
        <dbReference type="ARBA" id="ARBA00004141"/>
    </source>
</evidence>
<feature type="transmembrane region" description="Helical" evidence="5">
    <location>
        <begin position="569"/>
        <end position="591"/>
    </location>
</feature>
<dbReference type="InterPro" id="IPR051328">
    <property type="entry name" value="T7SS_ABC-Transporter"/>
</dbReference>
<dbReference type="GO" id="GO:0016020">
    <property type="term" value="C:membrane"/>
    <property type="evidence" value="ECO:0007669"/>
    <property type="project" value="UniProtKB-SubCell"/>
</dbReference>
<evidence type="ECO:0000313" key="10">
    <source>
        <dbReference type="Proteomes" id="UP000215374"/>
    </source>
</evidence>
<dbReference type="EMBL" id="LT906467">
    <property type="protein sequence ID" value="SNV52749.1"/>
    <property type="molecule type" value="Genomic_DNA"/>
</dbReference>
<evidence type="ECO:0000256" key="5">
    <source>
        <dbReference type="SAM" id="Phobius"/>
    </source>
</evidence>
<accession>A0A076NL46</accession>
<dbReference type="Pfam" id="PF12698">
    <property type="entry name" value="ABC2_membrane_3"/>
    <property type="match status" value="2"/>
</dbReference>
<dbReference type="KEGG" id="cii:CIMIT_00105"/>
<dbReference type="STRING" id="156978.CIMIT_00105"/>
<evidence type="ECO:0000256" key="3">
    <source>
        <dbReference type="ARBA" id="ARBA00022989"/>
    </source>
</evidence>
<evidence type="ECO:0000313" key="8">
    <source>
        <dbReference type="EMBL" id="SNV52749.1"/>
    </source>
</evidence>
<proteinExistence type="predicted"/>
<dbReference type="AlphaFoldDB" id="A0A076NL46"/>
<sequence>MSGLHIGSNFRKFLHGKLPPLAMIAITLLPLLFGGLFVWSYFDPLGNLNKVPVALVNSDEGEAGQQVVDKLLEEDPMDFRVVSAEEAREGIADGTYYLGMEIPRDFTEAAKSVKEENPHQAKINVTLNETNGFIPTMLGSQATRMITDAVSVTVGSKVVEQLFVGFNTINDGMGQAAEGAGKLNEGAKKAGEGGQKLDDGATKLDDGMQEFNSKLQELPGAAHKLDDGVGRLADGANQLNTGIGTAADGANQLSEGMVTLQSGTDKLGAGASQVAGGVDKIAGVAGQLGAAQAAFADIDASLNQVIRDLDASPIPGTAELAAQARATQAKLHNGALASAMDSSLVGQLQLLQNGAHQIATELNDPNAQYRGGVNRATDASQQLAAGLAKLQDGSGTLVAGVAQLKDGTSQLVVAANTASDASSKLADGSNQLVVGLGALNDGLVQLDSGTGELSVKLHDAQEEAPTWKGDRLDKAVTAASQPVVLNETGDDLAYFGKGLSPFFLSLSLWFGGLILYMVMQPINRRAIDSGTPVYRVMLDTLVPSFLVGAVQAFFLWAVQVFLLDIDPTYTGTLLLVLVGVSWAFISFIYMLNCLFGKAIARLLTMALMSLQLVASNGLYPPEVQPKFIQWVHSWDPMRYSVDLMRYALFGTNGGDPRMIRATLVLIGIAVGSWIVSCLGLRHLRQIPEKDLHPELSV</sequence>
<evidence type="ECO:0000313" key="9">
    <source>
        <dbReference type="Proteomes" id="UP000028780"/>
    </source>
</evidence>
<keyword evidence="2 5" id="KW-0812">Transmembrane</keyword>
<dbReference type="RefSeq" id="WP_038587454.1">
    <property type="nucleotide sequence ID" value="NZ_CP009211.1"/>
</dbReference>
<dbReference type="Proteomes" id="UP000215374">
    <property type="component" value="Chromosome 1"/>
</dbReference>
<feature type="domain" description="ABC-2 type transporter transmembrane" evidence="6">
    <location>
        <begin position="24"/>
        <end position="143"/>
    </location>
</feature>
<name>A0A076NL46_9CORY</name>
<feature type="transmembrane region" description="Helical" evidence="5">
    <location>
        <begin position="540"/>
        <end position="563"/>
    </location>
</feature>
<feature type="domain" description="ABC-2 type transporter transmembrane" evidence="6">
    <location>
        <begin position="462"/>
        <end position="676"/>
    </location>
</feature>
<keyword evidence="4 5" id="KW-0472">Membrane</keyword>
<dbReference type="eggNOG" id="COG1511">
    <property type="taxonomic scope" value="Bacteria"/>
</dbReference>
<dbReference type="PANTHER" id="PTHR43077:SF5">
    <property type="entry name" value="PHAGE INFECTION PROTEIN"/>
    <property type="match status" value="1"/>
</dbReference>
<keyword evidence="9" id="KW-1185">Reference proteome</keyword>
<dbReference type="Gene3D" id="3.40.1710.10">
    <property type="entry name" value="abc type-2 transporter like domain"/>
    <property type="match status" value="1"/>
</dbReference>
<dbReference type="NCBIfam" id="TIGR03061">
    <property type="entry name" value="pip_yhgE_Nterm"/>
    <property type="match status" value="1"/>
</dbReference>
<dbReference type="PANTHER" id="PTHR43077">
    <property type="entry name" value="TRANSPORT PERMEASE YVFS-RELATED"/>
    <property type="match status" value="1"/>
</dbReference>
<feature type="transmembrane region" description="Helical" evidence="5">
    <location>
        <begin position="21"/>
        <end position="42"/>
    </location>
</feature>
<reference evidence="8 10" key="2">
    <citation type="submission" date="2017-06" db="EMBL/GenBank/DDBJ databases">
        <authorList>
            <consortium name="Pathogen Informatics"/>
        </authorList>
    </citation>
    <scope>NUCLEOTIDE SEQUENCE [LARGE SCALE GENOMIC DNA]</scope>
    <source>
        <strain evidence="8 10">NCTC13015</strain>
    </source>
</reference>
<dbReference type="Proteomes" id="UP000028780">
    <property type="component" value="Chromosome"/>
</dbReference>
<dbReference type="HOGENOM" id="CLU_004534_1_1_11"/>
<comment type="subcellular location">
    <subcellularLocation>
        <location evidence="1">Membrane</location>
        <topology evidence="1">Multi-pass membrane protein</topology>
    </subcellularLocation>
</comment>
<dbReference type="InterPro" id="IPR017500">
    <property type="entry name" value="Phage_infect_YhgE_N"/>
</dbReference>
<dbReference type="EMBL" id="CP009211">
    <property type="protein sequence ID" value="AIJ32540.1"/>
    <property type="molecule type" value="Genomic_DNA"/>
</dbReference>